<evidence type="ECO:0000313" key="22">
    <source>
        <dbReference type="Proteomes" id="UP000015101"/>
    </source>
</evidence>
<reference evidence="21" key="3">
    <citation type="submission" date="2015-06" db="UniProtKB">
        <authorList>
            <consortium name="EnsemblMetazoa"/>
        </authorList>
    </citation>
    <scope>IDENTIFICATION</scope>
</reference>
<evidence type="ECO:0000256" key="3">
    <source>
        <dbReference type="ARBA" id="ARBA00022448"/>
    </source>
</evidence>
<evidence type="ECO:0000313" key="21">
    <source>
        <dbReference type="EnsemblMetazoa" id="HelroP77257"/>
    </source>
</evidence>
<keyword evidence="3" id="KW-0813">Transport</keyword>
<evidence type="ECO:0000259" key="19">
    <source>
        <dbReference type="PROSITE" id="PS50042"/>
    </source>
</evidence>
<evidence type="ECO:0000256" key="12">
    <source>
        <dbReference type="ARBA" id="ARBA00023136"/>
    </source>
</evidence>
<dbReference type="InterPro" id="IPR000595">
    <property type="entry name" value="cNMP-bd_dom"/>
</dbReference>
<evidence type="ECO:0000313" key="20">
    <source>
        <dbReference type="EMBL" id="ESO05570.1"/>
    </source>
</evidence>
<dbReference type="HOGENOM" id="CLU_005746_15_2_1"/>
<feature type="transmembrane region" description="Helical" evidence="18">
    <location>
        <begin position="315"/>
        <end position="333"/>
    </location>
</feature>
<keyword evidence="15" id="KW-1071">Ligand-gated ion channel</keyword>
<dbReference type="InterPro" id="IPR018490">
    <property type="entry name" value="cNMP-bd_dom_sf"/>
</dbReference>
<dbReference type="SMART" id="SM00100">
    <property type="entry name" value="cNMP"/>
    <property type="match status" value="1"/>
</dbReference>
<evidence type="ECO:0000256" key="7">
    <source>
        <dbReference type="ARBA" id="ARBA00022692"/>
    </source>
</evidence>
<dbReference type="PRINTS" id="PR01463">
    <property type="entry name" value="EAGCHANLFMLY"/>
</dbReference>
<dbReference type="GO" id="GO:0035725">
    <property type="term" value="P:sodium ion transmembrane transport"/>
    <property type="evidence" value="ECO:0000318"/>
    <property type="project" value="GO_Central"/>
</dbReference>
<feature type="transmembrane region" description="Helical" evidence="18">
    <location>
        <begin position="72"/>
        <end position="97"/>
    </location>
</feature>
<dbReference type="GO" id="GO:0005272">
    <property type="term" value="F:sodium channel activity"/>
    <property type="evidence" value="ECO:0007669"/>
    <property type="project" value="UniProtKB-KW"/>
</dbReference>
<dbReference type="InterPro" id="IPR003938">
    <property type="entry name" value="K_chnl_volt-dep_EAG/ELK/ERG"/>
</dbReference>
<keyword evidence="11" id="KW-0406">Ion transport</keyword>
<evidence type="ECO:0000256" key="2">
    <source>
        <dbReference type="ARBA" id="ARBA00006305"/>
    </source>
</evidence>
<organism evidence="21 22">
    <name type="scientific">Helobdella robusta</name>
    <name type="common">Californian leech</name>
    <dbReference type="NCBI Taxonomy" id="6412"/>
    <lineage>
        <taxon>Eukaryota</taxon>
        <taxon>Metazoa</taxon>
        <taxon>Spiralia</taxon>
        <taxon>Lophotrochozoa</taxon>
        <taxon>Annelida</taxon>
        <taxon>Clitellata</taxon>
        <taxon>Hirudinea</taxon>
        <taxon>Rhynchobdellida</taxon>
        <taxon>Glossiphoniidae</taxon>
        <taxon>Helobdella</taxon>
    </lineage>
</organism>
<dbReference type="Proteomes" id="UP000015101">
    <property type="component" value="Unassembled WGS sequence"/>
</dbReference>
<dbReference type="OMA" id="RISTAEW"/>
<name>T1G2V1_HELRO</name>
<dbReference type="InterPro" id="IPR014710">
    <property type="entry name" value="RmlC-like_jellyroll"/>
</dbReference>
<dbReference type="GeneID" id="20215399"/>
<evidence type="ECO:0000256" key="15">
    <source>
        <dbReference type="ARBA" id="ARBA00023286"/>
    </source>
</evidence>
<dbReference type="SUPFAM" id="SSF51206">
    <property type="entry name" value="cAMP-binding domain-like"/>
    <property type="match status" value="1"/>
</dbReference>
<gene>
    <name evidence="21" type="primary">20215399</name>
    <name evidence="20" type="ORF">HELRODRAFT_77257</name>
</gene>
<evidence type="ECO:0000256" key="14">
    <source>
        <dbReference type="ARBA" id="ARBA00023201"/>
    </source>
</evidence>
<dbReference type="InterPro" id="IPR051413">
    <property type="entry name" value="K/Na_HCN_channel"/>
</dbReference>
<proteinExistence type="inferred from homology"/>
<dbReference type="PANTHER" id="PTHR45689:SF5">
    <property type="entry name" value="I[[H]] CHANNEL, ISOFORM E"/>
    <property type="match status" value="1"/>
</dbReference>
<comment type="catalytic activity">
    <reaction evidence="17">
        <text>Na(+)(in) = Na(+)(out)</text>
        <dbReference type="Rhea" id="RHEA:34963"/>
        <dbReference type="ChEBI" id="CHEBI:29101"/>
    </reaction>
</comment>
<keyword evidence="5" id="KW-1003">Cell membrane</keyword>
<feature type="transmembrane region" description="Helical" evidence="18">
    <location>
        <begin position="241"/>
        <end position="262"/>
    </location>
</feature>
<evidence type="ECO:0000256" key="17">
    <source>
        <dbReference type="ARBA" id="ARBA00036239"/>
    </source>
</evidence>
<dbReference type="eggNOG" id="KOG0498">
    <property type="taxonomic scope" value="Eukaryota"/>
</dbReference>
<comment type="similarity">
    <text evidence="2">Belongs to the potassium channel HCN family.</text>
</comment>
<evidence type="ECO:0000256" key="10">
    <source>
        <dbReference type="ARBA" id="ARBA00023053"/>
    </source>
</evidence>
<evidence type="ECO:0000256" key="1">
    <source>
        <dbReference type="ARBA" id="ARBA00004651"/>
    </source>
</evidence>
<evidence type="ECO:0000256" key="13">
    <source>
        <dbReference type="ARBA" id="ARBA00023149"/>
    </source>
</evidence>
<dbReference type="OrthoDB" id="421226at2759"/>
<feature type="transmembrane region" description="Helical" evidence="18">
    <location>
        <begin position="103"/>
        <end position="121"/>
    </location>
</feature>
<evidence type="ECO:0000256" key="11">
    <source>
        <dbReference type="ARBA" id="ARBA00023065"/>
    </source>
</evidence>
<feature type="domain" description="Cyclic nucleotide-binding" evidence="19">
    <location>
        <begin position="418"/>
        <end position="534"/>
    </location>
</feature>
<evidence type="ECO:0000256" key="16">
    <source>
        <dbReference type="ARBA" id="ARBA00023303"/>
    </source>
</evidence>
<dbReference type="PROSITE" id="PS50042">
    <property type="entry name" value="CNMP_BINDING_3"/>
    <property type="match status" value="1"/>
</dbReference>
<dbReference type="SUPFAM" id="SSF81324">
    <property type="entry name" value="Voltage-gated potassium channels"/>
    <property type="match status" value="1"/>
</dbReference>
<dbReference type="GO" id="GO:0030552">
    <property type="term" value="F:cAMP binding"/>
    <property type="evidence" value="ECO:0007669"/>
    <property type="project" value="UniProtKB-KW"/>
</dbReference>
<dbReference type="GO" id="GO:0098855">
    <property type="term" value="C:HCN channel complex"/>
    <property type="evidence" value="ECO:0000318"/>
    <property type="project" value="GO_Central"/>
</dbReference>
<dbReference type="Gene3D" id="1.10.287.630">
    <property type="entry name" value="Helix hairpin bin"/>
    <property type="match status" value="1"/>
</dbReference>
<reference evidence="22" key="1">
    <citation type="submission" date="2012-12" db="EMBL/GenBank/DDBJ databases">
        <authorList>
            <person name="Hellsten U."/>
            <person name="Grimwood J."/>
            <person name="Chapman J.A."/>
            <person name="Shapiro H."/>
            <person name="Aerts A."/>
            <person name="Otillar R.P."/>
            <person name="Terry A.Y."/>
            <person name="Boore J.L."/>
            <person name="Simakov O."/>
            <person name="Marletaz F."/>
            <person name="Cho S.-J."/>
            <person name="Edsinger-Gonzales E."/>
            <person name="Havlak P."/>
            <person name="Kuo D.-H."/>
            <person name="Larsson T."/>
            <person name="Lv J."/>
            <person name="Arendt D."/>
            <person name="Savage R."/>
            <person name="Osoegawa K."/>
            <person name="de Jong P."/>
            <person name="Lindberg D.R."/>
            <person name="Seaver E.C."/>
            <person name="Weisblat D.A."/>
            <person name="Putnam N.H."/>
            <person name="Grigoriev I.V."/>
            <person name="Rokhsar D.S."/>
        </authorList>
    </citation>
    <scope>NUCLEOTIDE SEQUENCE</scope>
</reference>
<evidence type="ECO:0000256" key="9">
    <source>
        <dbReference type="ARBA" id="ARBA00022989"/>
    </source>
</evidence>
<evidence type="ECO:0000256" key="8">
    <source>
        <dbReference type="ARBA" id="ARBA00022741"/>
    </source>
</evidence>
<dbReference type="Gene3D" id="2.60.120.10">
    <property type="entry name" value="Jelly Rolls"/>
    <property type="match status" value="1"/>
</dbReference>
<keyword evidence="14" id="KW-0739">Sodium transport</keyword>
<keyword evidence="10" id="KW-0915">Sodium</keyword>
<dbReference type="RefSeq" id="XP_009016203.1">
    <property type="nucleotide sequence ID" value="XM_009017955.1"/>
</dbReference>
<evidence type="ECO:0000256" key="6">
    <source>
        <dbReference type="ARBA" id="ARBA00022566"/>
    </source>
</evidence>
<dbReference type="CDD" id="cd00038">
    <property type="entry name" value="CAP_ED"/>
    <property type="match status" value="1"/>
</dbReference>
<dbReference type="Pfam" id="PF08412">
    <property type="entry name" value="Ion_trans_N"/>
    <property type="match status" value="1"/>
</dbReference>
<dbReference type="EMBL" id="AMQM01003822">
    <property type="status" value="NOT_ANNOTATED_CDS"/>
    <property type="molecule type" value="Genomic_DNA"/>
</dbReference>
<evidence type="ECO:0000256" key="18">
    <source>
        <dbReference type="SAM" id="Phobius"/>
    </source>
</evidence>
<dbReference type="EnsemblMetazoa" id="HelroT77257">
    <property type="protein sequence ID" value="HelroP77257"/>
    <property type="gene ID" value="HelroG77257"/>
</dbReference>
<dbReference type="InterPro" id="IPR005821">
    <property type="entry name" value="Ion_trans_dom"/>
</dbReference>
<dbReference type="STRING" id="6412.T1G2V1"/>
<protein>
    <recommendedName>
        <fullName evidence="19">Cyclic nucleotide-binding domain-containing protein</fullName>
    </recommendedName>
</protein>
<evidence type="ECO:0000256" key="4">
    <source>
        <dbReference type="ARBA" id="ARBA00022461"/>
    </source>
</evidence>
<keyword evidence="12 18" id="KW-0472">Membrane</keyword>
<dbReference type="PANTHER" id="PTHR45689">
    <property type="entry name" value="I[[H]] CHANNEL, ISOFORM E"/>
    <property type="match status" value="1"/>
</dbReference>
<evidence type="ECO:0000256" key="5">
    <source>
        <dbReference type="ARBA" id="ARBA00022475"/>
    </source>
</evidence>
<keyword evidence="13" id="KW-0114">cAMP</keyword>
<dbReference type="GO" id="GO:0003254">
    <property type="term" value="P:regulation of membrane depolarization"/>
    <property type="evidence" value="ECO:0000318"/>
    <property type="project" value="GO_Central"/>
</dbReference>
<keyword evidence="22" id="KW-1185">Reference proteome</keyword>
<dbReference type="Pfam" id="PF00027">
    <property type="entry name" value="cNMP_binding"/>
    <property type="match status" value="1"/>
</dbReference>
<sequence length="550" mass="63491">MKGSFSFKELSKSGALSTSTSYLKEQITSVFQPSDNKLAMKLFGNKMALKKEKERQEAVGKWVIHPCSNFRFYWDFIMLIFLIANLISLPVTITFFHDDLPNTWITFNAVSDTIFLMDLIINFRTGYITNTTTNYFTGIIADNFADEIILEPHHIAVHYLKTWFLLDFLSSIPLDHVIVLFTPDAEGISQIIHAGRALRFFRLVKLLSLLKLLRLSRLVRYVSQWEEVSLFISVAGKFIRIFNLISFILLLGHWNGCLQWLVPMLQDFPSNSWPALEELQNVHWLEQYTWSLFKALSHMLCIGFGRFPPQSSTDVWLTMVSMLTGATCYALFVGHSTTIIQSFDTAKRLYREKFKQVEEYMMYRKTPKHLRQKITDYYQHRYRGKMFDEKSILSEVNECLREDIINYNCRSLVAAVPFFTHADPNFVTDVVTKLEYEVYQPGDYVIKESTIGTKMYFIQEGIVDIVTKDGDVATSLSDGSYFGEICLLTNSRRCASVRCETYCNLFSLSVENFNSVLDHYPLMRRTLESVAAERLNKIGSSSSSFSSVFV</sequence>
<dbReference type="GO" id="GO:0071805">
    <property type="term" value="P:potassium ion transmembrane transport"/>
    <property type="evidence" value="ECO:0000318"/>
    <property type="project" value="GO_Central"/>
</dbReference>
<dbReference type="Gene3D" id="1.10.287.70">
    <property type="match status" value="1"/>
</dbReference>
<keyword evidence="9 18" id="KW-1133">Transmembrane helix</keyword>
<comment type="subcellular location">
    <subcellularLocation>
        <location evidence="1">Cell membrane</location>
        <topology evidence="1">Multi-pass membrane protein</topology>
    </subcellularLocation>
</comment>
<dbReference type="Pfam" id="PF00520">
    <property type="entry name" value="Ion_trans"/>
    <property type="match status" value="1"/>
</dbReference>
<dbReference type="AlphaFoldDB" id="T1G2V1"/>
<keyword evidence="6" id="KW-0116">cAMP-binding</keyword>
<reference evidence="20 22" key="2">
    <citation type="journal article" date="2013" name="Nature">
        <title>Insights into bilaterian evolution from three spiralian genomes.</title>
        <authorList>
            <person name="Simakov O."/>
            <person name="Marletaz F."/>
            <person name="Cho S.J."/>
            <person name="Edsinger-Gonzales E."/>
            <person name="Havlak P."/>
            <person name="Hellsten U."/>
            <person name="Kuo D.H."/>
            <person name="Larsson T."/>
            <person name="Lv J."/>
            <person name="Arendt D."/>
            <person name="Savage R."/>
            <person name="Osoegawa K."/>
            <person name="de Jong P."/>
            <person name="Grimwood J."/>
            <person name="Chapman J.A."/>
            <person name="Shapiro H."/>
            <person name="Aerts A."/>
            <person name="Otillar R.P."/>
            <person name="Terry A.Y."/>
            <person name="Boore J.L."/>
            <person name="Grigoriev I.V."/>
            <person name="Lindberg D.R."/>
            <person name="Seaver E.C."/>
            <person name="Weisblat D.A."/>
            <person name="Putnam N.H."/>
            <person name="Rokhsar D.S."/>
        </authorList>
    </citation>
    <scope>NUCLEOTIDE SEQUENCE</scope>
</reference>
<keyword evidence="7 18" id="KW-0812">Transmembrane</keyword>
<dbReference type="InParanoid" id="T1G2V1"/>
<dbReference type="KEGG" id="hro:HELRODRAFT_77257"/>
<keyword evidence="16" id="KW-0407">Ion channel</keyword>
<dbReference type="EMBL" id="KB096325">
    <property type="protein sequence ID" value="ESO05570.1"/>
    <property type="molecule type" value="Genomic_DNA"/>
</dbReference>
<dbReference type="InterPro" id="IPR013621">
    <property type="entry name" value="Ion_trans_N"/>
</dbReference>
<keyword evidence="4" id="KW-0894">Sodium channel</keyword>
<dbReference type="GO" id="GO:0005249">
    <property type="term" value="F:voltage-gated potassium channel activity"/>
    <property type="evidence" value="ECO:0000318"/>
    <property type="project" value="GO_Central"/>
</dbReference>
<keyword evidence="8" id="KW-0547">Nucleotide-binding</keyword>
<dbReference type="CTD" id="20215399"/>
<accession>T1G2V1</accession>